<feature type="binding site" evidence="12">
    <location>
        <position position="334"/>
    </location>
    <ligand>
        <name>NAD(+)</name>
        <dbReference type="ChEBI" id="CHEBI:57540"/>
    </ligand>
</feature>
<reference evidence="14" key="1">
    <citation type="journal article" date="2014" name="Int. J. Syst. Evol. Microbiol.">
        <title>Complete genome sequence of Corynebacterium casei LMG S-19264T (=DSM 44701T), isolated from a smear-ripened cheese.</title>
        <authorList>
            <consortium name="US DOE Joint Genome Institute (JGI-PGF)"/>
            <person name="Walter F."/>
            <person name="Albersmeier A."/>
            <person name="Kalinowski J."/>
            <person name="Ruckert C."/>
        </authorList>
    </citation>
    <scope>NUCLEOTIDE SEQUENCE</scope>
    <source>
        <strain evidence="14">CGMCC 1.15758</strain>
    </source>
</reference>
<organism evidence="14 15">
    <name type="scientific">Cysteiniphilum litorale</name>
    <dbReference type="NCBI Taxonomy" id="2056700"/>
    <lineage>
        <taxon>Bacteria</taxon>
        <taxon>Pseudomonadati</taxon>
        <taxon>Pseudomonadota</taxon>
        <taxon>Gammaproteobacteria</taxon>
        <taxon>Thiotrichales</taxon>
        <taxon>Fastidiosibacteraceae</taxon>
        <taxon>Cysteiniphilum</taxon>
    </lineage>
</organism>
<evidence type="ECO:0000256" key="6">
    <source>
        <dbReference type="ARBA" id="ARBA00023027"/>
    </source>
</evidence>
<reference evidence="14" key="2">
    <citation type="submission" date="2020-09" db="EMBL/GenBank/DDBJ databases">
        <authorList>
            <person name="Sun Q."/>
            <person name="Zhou Y."/>
        </authorList>
    </citation>
    <scope>NUCLEOTIDE SEQUENCE</scope>
    <source>
        <strain evidence="14">CGMCC 1.15758</strain>
    </source>
</reference>
<dbReference type="InterPro" id="IPR008927">
    <property type="entry name" value="6-PGluconate_DH-like_C_sf"/>
</dbReference>
<dbReference type="SUPFAM" id="SSF52413">
    <property type="entry name" value="UDP-glucose/GDP-mannose dehydrogenase C-terminal domain"/>
    <property type="match status" value="1"/>
</dbReference>
<evidence type="ECO:0000256" key="10">
    <source>
        <dbReference type="PIRSR" id="PIRSR500134-1"/>
    </source>
</evidence>
<accession>A0A8J2Z6T4</accession>
<dbReference type="Gene3D" id="1.20.5.100">
    <property type="entry name" value="Cytochrome c1, transmembrane anchor, C-terminal"/>
    <property type="match status" value="1"/>
</dbReference>
<feature type="binding site" evidence="11">
    <location>
        <begin position="155"/>
        <end position="158"/>
    </location>
    <ligand>
        <name>substrate</name>
    </ligand>
</feature>
<evidence type="ECO:0000256" key="9">
    <source>
        <dbReference type="PIRNR" id="PIRNR000124"/>
    </source>
</evidence>
<feature type="binding site" evidence="11">
    <location>
        <position position="263"/>
    </location>
    <ligand>
        <name>substrate</name>
    </ligand>
</feature>
<dbReference type="EC" id="1.1.1.22" evidence="3 9"/>
<dbReference type="GO" id="GO:0006065">
    <property type="term" value="P:UDP-glucuronate biosynthetic process"/>
    <property type="evidence" value="ECO:0007669"/>
    <property type="project" value="UniProtKB-UniPathway"/>
</dbReference>
<feature type="binding site" evidence="12">
    <location>
        <position position="121"/>
    </location>
    <ligand>
        <name>NAD(+)</name>
        <dbReference type="ChEBI" id="CHEBI:57540"/>
    </ligand>
</feature>
<comment type="similarity">
    <text evidence="2 9">Belongs to the UDP-glucose/GDP-mannose dehydrogenase family.</text>
</comment>
<dbReference type="Proteomes" id="UP000636949">
    <property type="component" value="Unassembled WGS sequence"/>
</dbReference>
<name>A0A8J2Z6T4_9GAMM</name>
<dbReference type="InterPro" id="IPR036291">
    <property type="entry name" value="NAD(P)-bd_dom_sf"/>
</dbReference>
<evidence type="ECO:0000256" key="5">
    <source>
        <dbReference type="ARBA" id="ARBA00023002"/>
    </source>
</evidence>
<sequence length="439" mass="48805">MKIAIFGTGYVGLVTGTCFAAMGNHVCCVDIDQTKVDNLKKGISPIYEPGLDELIKRNVTKGRLRFTTEAKTAIDEAQVIFIAVGTPPDEDGSADLQYVLQVAKTVASDMNEYKVIVNKSTVPVGTEYKVTEAISNVLNARGVKLDFDVVSNPEFLKEGDAISDCMHPDRIVVGANSERAADVMRELYAPFDPNQNRLMIMDVRSAEMTKYVANAMLATKISFMNEMSQIAERVGADIEKVRIGIGADRRIGYHFIYAGCGYGGSCFPKDVRALGQTSREYGYTARILNAVHDVNDAQKEVLFAKFNDYFNGEIEGKTVAVWGLAFKPNTDDIREASARVLIETLWQHGVKVKAYDPEAMENFAQAYGQRDDYELVDEAYNALHNADALFVVTEWQSFRSPDFSKIKARLNTPIIFDGRNLYDKSRMKGLGFDYISIGR</sequence>
<dbReference type="Gene3D" id="3.40.50.720">
    <property type="entry name" value="NAD(P)-binding Rossmann-like Domain"/>
    <property type="match status" value="2"/>
</dbReference>
<dbReference type="GO" id="GO:0051287">
    <property type="term" value="F:NAD binding"/>
    <property type="evidence" value="ECO:0007669"/>
    <property type="project" value="InterPro"/>
</dbReference>
<dbReference type="EMBL" id="BMJS01000056">
    <property type="protein sequence ID" value="GGG07694.1"/>
    <property type="molecule type" value="Genomic_DNA"/>
</dbReference>
<dbReference type="InterPro" id="IPR036220">
    <property type="entry name" value="UDP-Glc/GDP-Man_DH_C_sf"/>
</dbReference>
<dbReference type="GO" id="GO:0000271">
    <property type="term" value="P:polysaccharide biosynthetic process"/>
    <property type="evidence" value="ECO:0007669"/>
    <property type="project" value="InterPro"/>
</dbReference>
<evidence type="ECO:0000313" key="14">
    <source>
        <dbReference type="EMBL" id="GGG07694.1"/>
    </source>
</evidence>
<evidence type="ECO:0000256" key="3">
    <source>
        <dbReference type="ARBA" id="ARBA00012954"/>
    </source>
</evidence>
<proteinExistence type="inferred from homology"/>
<dbReference type="RefSeq" id="WP_117003980.1">
    <property type="nucleotide sequence ID" value="NZ_BMJS01000056.1"/>
</dbReference>
<dbReference type="Pfam" id="PF03721">
    <property type="entry name" value="UDPG_MGDP_dh_N"/>
    <property type="match status" value="1"/>
</dbReference>
<dbReference type="SMART" id="SM00984">
    <property type="entry name" value="UDPG_MGDP_dh_C"/>
    <property type="match status" value="1"/>
</dbReference>
<keyword evidence="6 9" id="KW-0520">NAD</keyword>
<dbReference type="SUPFAM" id="SSF48179">
    <property type="entry name" value="6-phosphogluconate dehydrogenase C-terminal domain-like"/>
    <property type="match status" value="1"/>
</dbReference>
<feature type="binding site" evidence="11">
    <location>
        <position position="210"/>
    </location>
    <ligand>
        <name>substrate</name>
    </ligand>
</feature>
<evidence type="ECO:0000313" key="15">
    <source>
        <dbReference type="Proteomes" id="UP000636949"/>
    </source>
</evidence>
<feature type="domain" description="UDP-glucose/GDP-mannose dehydrogenase C-terminal" evidence="13">
    <location>
        <begin position="320"/>
        <end position="424"/>
    </location>
</feature>
<dbReference type="PANTHER" id="PTHR43750">
    <property type="entry name" value="UDP-GLUCOSE 6-DEHYDROGENASE TUAD"/>
    <property type="match status" value="1"/>
</dbReference>
<feature type="binding site" evidence="11">
    <location>
        <begin position="255"/>
        <end position="259"/>
    </location>
    <ligand>
        <name>substrate</name>
    </ligand>
</feature>
<keyword evidence="5 9" id="KW-0560">Oxidoreductase</keyword>
<comment type="caution">
    <text evidence="14">The sequence shown here is derived from an EMBL/GenBank/DDBJ whole genome shotgun (WGS) entry which is preliminary data.</text>
</comment>
<dbReference type="PIRSF" id="PIRSF000124">
    <property type="entry name" value="UDPglc_GDPman_dh"/>
    <property type="match status" value="1"/>
</dbReference>
<gene>
    <name evidence="14" type="primary">ugd</name>
    <name evidence="14" type="ORF">GCM10010995_26550</name>
</gene>
<evidence type="ECO:0000256" key="2">
    <source>
        <dbReference type="ARBA" id="ARBA00006601"/>
    </source>
</evidence>
<evidence type="ECO:0000256" key="4">
    <source>
        <dbReference type="ARBA" id="ARBA00015132"/>
    </source>
</evidence>
<keyword evidence="15" id="KW-1185">Reference proteome</keyword>
<feature type="binding site" evidence="12">
    <location>
        <position position="35"/>
    </location>
    <ligand>
        <name>NAD(+)</name>
        <dbReference type="ChEBI" id="CHEBI:57540"/>
    </ligand>
</feature>
<protein>
    <recommendedName>
        <fullName evidence="4 9">UDP-glucose 6-dehydrogenase</fullName>
        <ecNumber evidence="3 9">1.1.1.22</ecNumber>
    </recommendedName>
</protein>
<evidence type="ECO:0000256" key="11">
    <source>
        <dbReference type="PIRSR" id="PIRSR500134-2"/>
    </source>
</evidence>
<evidence type="ECO:0000256" key="1">
    <source>
        <dbReference type="ARBA" id="ARBA00004701"/>
    </source>
</evidence>
<dbReference type="PANTHER" id="PTHR43750:SF3">
    <property type="entry name" value="UDP-GLUCOSE 6-DEHYDROGENASE TUAD"/>
    <property type="match status" value="1"/>
</dbReference>
<comment type="function">
    <text evidence="8">Catalyzes the conversion of UDP-glucose into UDP-glucuronate, one of the precursors of teichuronic acid.</text>
</comment>
<dbReference type="InterPro" id="IPR014026">
    <property type="entry name" value="UDP-Glc/GDP-Man_DH_dimer"/>
</dbReference>
<dbReference type="InterPro" id="IPR014027">
    <property type="entry name" value="UDP-Glc/GDP-Man_DH_C"/>
</dbReference>
<dbReference type="AlphaFoldDB" id="A0A8J2Z6T4"/>
<feature type="binding site" evidence="11">
    <location>
        <position position="327"/>
    </location>
    <ligand>
        <name>substrate</name>
    </ligand>
</feature>
<evidence type="ECO:0000256" key="8">
    <source>
        <dbReference type="ARBA" id="ARBA00053241"/>
    </source>
</evidence>
<dbReference type="FunFam" id="1.20.5.100:FF:000001">
    <property type="entry name" value="UDP-glucose 6-dehydrogenase"/>
    <property type="match status" value="1"/>
</dbReference>
<dbReference type="InterPro" id="IPR001732">
    <property type="entry name" value="UDP-Glc/GDP-Man_DH_N"/>
</dbReference>
<dbReference type="Pfam" id="PF00984">
    <property type="entry name" value="UDPG_MGDP_dh"/>
    <property type="match status" value="1"/>
</dbReference>
<dbReference type="NCBIfam" id="TIGR03026">
    <property type="entry name" value="NDP-sugDHase"/>
    <property type="match status" value="1"/>
</dbReference>
<comment type="catalytic activity">
    <reaction evidence="7 9">
        <text>UDP-alpha-D-glucose + 2 NAD(+) + H2O = UDP-alpha-D-glucuronate + 2 NADH + 3 H(+)</text>
        <dbReference type="Rhea" id="RHEA:23596"/>
        <dbReference type="ChEBI" id="CHEBI:15377"/>
        <dbReference type="ChEBI" id="CHEBI:15378"/>
        <dbReference type="ChEBI" id="CHEBI:57540"/>
        <dbReference type="ChEBI" id="CHEBI:57945"/>
        <dbReference type="ChEBI" id="CHEBI:58052"/>
        <dbReference type="ChEBI" id="CHEBI:58885"/>
        <dbReference type="EC" id="1.1.1.22"/>
    </reaction>
</comment>
<dbReference type="OrthoDB" id="9803238at2"/>
<dbReference type="InterPro" id="IPR028357">
    <property type="entry name" value="UDPglc_DH_bac"/>
</dbReference>
<feature type="active site" description="Nucleophile" evidence="10">
    <location>
        <position position="266"/>
    </location>
</feature>
<feature type="binding site" evidence="12">
    <location>
        <position position="86"/>
    </location>
    <ligand>
        <name>NAD(+)</name>
        <dbReference type="ChEBI" id="CHEBI:57540"/>
    </ligand>
</feature>
<dbReference type="GO" id="GO:0003979">
    <property type="term" value="F:UDP-glucose 6-dehydrogenase activity"/>
    <property type="evidence" value="ECO:0007669"/>
    <property type="project" value="UniProtKB-EC"/>
</dbReference>
<feature type="binding site" evidence="12">
    <location>
        <position position="269"/>
    </location>
    <ligand>
        <name>NAD(+)</name>
        <dbReference type="ChEBI" id="CHEBI:57540"/>
    </ligand>
</feature>
<dbReference type="InterPro" id="IPR017476">
    <property type="entry name" value="UDP-Glc/GDP-Man"/>
</dbReference>
<dbReference type="SUPFAM" id="SSF51735">
    <property type="entry name" value="NAD(P)-binding Rossmann-fold domains"/>
    <property type="match status" value="1"/>
</dbReference>
<feature type="binding site" evidence="12">
    <location>
        <position position="158"/>
    </location>
    <ligand>
        <name>NAD(+)</name>
        <dbReference type="ChEBI" id="CHEBI:57540"/>
    </ligand>
</feature>
<evidence type="ECO:0000259" key="13">
    <source>
        <dbReference type="SMART" id="SM00984"/>
    </source>
</evidence>
<dbReference type="UniPathway" id="UPA00038">
    <property type="reaction ID" value="UER00491"/>
</dbReference>
<feature type="binding site" evidence="12">
    <location>
        <position position="30"/>
    </location>
    <ligand>
        <name>NAD(+)</name>
        <dbReference type="ChEBI" id="CHEBI:57540"/>
    </ligand>
</feature>
<dbReference type="PIRSF" id="PIRSF500134">
    <property type="entry name" value="UDPglc_DH_bac"/>
    <property type="match status" value="1"/>
</dbReference>
<dbReference type="Pfam" id="PF03720">
    <property type="entry name" value="UDPG_MGDP_dh_C"/>
    <property type="match status" value="1"/>
</dbReference>
<comment type="pathway">
    <text evidence="1">Nucleotide-sugar biosynthesis; UDP-alpha-D-glucuronate biosynthesis; UDP-alpha-D-glucuronate from UDP-alpha-D-glucose: step 1/1.</text>
</comment>
<evidence type="ECO:0000256" key="12">
    <source>
        <dbReference type="PIRSR" id="PIRSR500134-3"/>
    </source>
</evidence>
<evidence type="ECO:0000256" key="7">
    <source>
        <dbReference type="ARBA" id="ARBA00047473"/>
    </source>
</evidence>